<keyword evidence="2" id="KW-0472">Membrane</keyword>
<dbReference type="GeneID" id="28825607"/>
<dbReference type="InParanoid" id="A0A194WSH8"/>
<gene>
    <name evidence="3" type="ORF">LY89DRAFT_689299</name>
</gene>
<accession>A0A194WSH8</accession>
<evidence type="ECO:0000313" key="3">
    <source>
        <dbReference type="EMBL" id="KUJ10639.1"/>
    </source>
</evidence>
<dbReference type="EMBL" id="KQ947428">
    <property type="protein sequence ID" value="KUJ10639.1"/>
    <property type="molecule type" value="Genomic_DNA"/>
</dbReference>
<dbReference type="AlphaFoldDB" id="A0A194WSH8"/>
<feature type="transmembrane region" description="Helical" evidence="2">
    <location>
        <begin position="40"/>
        <end position="61"/>
    </location>
</feature>
<evidence type="ECO:0000256" key="2">
    <source>
        <dbReference type="SAM" id="Phobius"/>
    </source>
</evidence>
<proteinExistence type="predicted"/>
<organism evidence="3 4">
    <name type="scientific">Mollisia scopiformis</name>
    <name type="common">Conifer needle endophyte fungus</name>
    <name type="synonym">Phialocephala scopiformis</name>
    <dbReference type="NCBI Taxonomy" id="149040"/>
    <lineage>
        <taxon>Eukaryota</taxon>
        <taxon>Fungi</taxon>
        <taxon>Dikarya</taxon>
        <taxon>Ascomycota</taxon>
        <taxon>Pezizomycotina</taxon>
        <taxon>Leotiomycetes</taxon>
        <taxon>Helotiales</taxon>
        <taxon>Mollisiaceae</taxon>
        <taxon>Mollisia</taxon>
    </lineage>
</organism>
<evidence type="ECO:0000313" key="4">
    <source>
        <dbReference type="Proteomes" id="UP000070700"/>
    </source>
</evidence>
<sequence length="65" mass="7280">MSIKSMSAAERLPPIPSQPPLPKPSVLFFRFPSIKEPSQVSVLIMLIMILRVHHYALLILLSTPT</sequence>
<evidence type="ECO:0000256" key="1">
    <source>
        <dbReference type="SAM" id="MobiDB-lite"/>
    </source>
</evidence>
<dbReference type="KEGG" id="psco:LY89DRAFT_689299"/>
<protein>
    <submittedName>
        <fullName evidence="3">Uncharacterized protein</fullName>
    </submittedName>
</protein>
<keyword evidence="2" id="KW-0812">Transmembrane</keyword>
<dbReference type="RefSeq" id="XP_018064994.1">
    <property type="nucleotide sequence ID" value="XM_018215881.1"/>
</dbReference>
<feature type="region of interest" description="Disordered" evidence="1">
    <location>
        <begin position="1"/>
        <end position="23"/>
    </location>
</feature>
<keyword evidence="2" id="KW-1133">Transmembrane helix</keyword>
<keyword evidence="4" id="KW-1185">Reference proteome</keyword>
<dbReference type="Proteomes" id="UP000070700">
    <property type="component" value="Unassembled WGS sequence"/>
</dbReference>
<name>A0A194WSH8_MOLSC</name>
<reference evidence="3 4" key="1">
    <citation type="submission" date="2015-10" db="EMBL/GenBank/DDBJ databases">
        <title>Full genome of DAOMC 229536 Phialocephala scopiformis, a fungal endophyte of spruce producing the potent anti-insectan compound rugulosin.</title>
        <authorList>
            <consortium name="DOE Joint Genome Institute"/>
            <person name="Walker A.K."/>
            <person name="Frasz S.L."/>
            <person name="Seifert K.A."/>
            <person name="Miller J.D."/>
            <person name="Mondo S.J."/>
            <person name="Labutti K."/>
            <person name="Lipzen A."/>
            <person name="Dockter R."/>
            <person name="Kennedy M."/>
            <person name="Grigoriev I.V."/>
            <person name="Spatafora J.W."/>
        </authorList>
    </citation>
    <scope>NUCLEOTIDE SEQUENCE [LARGE SCALE GENOMIC DNA]</scope>
    <source>
        <strain evidence="3 4">CBS 120377</strain>
    </source>
</reference>
<feature type="compositionally biased region" description="Pro residues" evidence="1">
    <location>
        <begin position="13"/>
        <end position="23"/>
    </location>
</feature>